<evidence type="ECO:0000313" key="2">
    <source>
        <dbReference type="Ensembl" id="ENSPSMP00000025606.1"/>
    </source>
</evidence>
<organism evidence="2 3">
    <name type="scientific">Prolemur simus</name>
    <name type="common">Greater bamboo lemur</name>
    <name type="synonym">Hapalemur simus</name>
    <dbReference type="NCBI Taxonomy" id="1328070"/>
    <lineage>
        <taxon>Eukaryota</taxon>
        <taxon>Metazoa</taxon>
        <taxon>Chordata</taxon>
        <taxon>Craniata</taxon>
        <taxon>Vertebrata</taxon>
        <taxon>Euteleostomi</taxon>
        <taxon>Mammalia</taxon>
        <taxon>Eutheria</taxon>
        <taxon>Euarchontoglires</taxon>
        <taxon>Primates</taxon>
        <taxon>Strepsirrhini</taxon>
        <taxon>Lemuriformes</taxon>
        <taxon>Lemuridae</taxon>
        <taxon>Prolemur</taxon>
    </lineage>
</organism>
<feature type="region of interest" description="Disordered" evidence="1">
    <location>
        <begin position="1"/>
        <end position="62"/>
    </location>
</feature>
<sequence length="233" mass="26835">MWSGLLPSGLNESDVESNSEDEATLEDSGLNLQEDTEDGTIQKTEISDFPTDGSKTETKANVNAYEECPSGISLNMWNKFQELHKKHSEQKSSTSRFRRKKRKRSRKDKLKNEKESHSEQSSNETQWKELTQYFGVNDRFEPPVKKKKVEKSGLEKRIDQAVEEWNIEKAEELSNQLATRELGVKIAKAIACHNFVKAKKEAENSQAARKKKKLAWGFEAKKRWETKSNMGYM</sequence>
<reference evidence="2" key="1">
    <citation type="submission" date="2025-08" db="UniProtKB">
        <authorList>
            <consortium name="Ensembl"/>
        </authorList>
    </citation>
    <scope>IDENTIFICATION</scope>
</reference>
<proteinExistence type="predicted"/>
<evidence type="ECO:0000256" key="1">
    <source>
        <dbReference type="SAM" id="MobiDB-lite"/>
    </source>
</evidence>
<keyword evidence="3" id="KW-1185">Reference proteome</keyword>
<dbReference type="InterPro" id="IPR037690">
    <property type="entry name" value="FAM204A"/>
</dbReference>
<name>A0A8C9A6A8_PROSS</name>
<protein>
    <submittedName>
        <fullName evidence="2">Family with sequence similarity 204 member A</fullName>
    </submittedName>
</protein>
<dbReference type="PANTHER" id="PTHR14386:SF2">
    <property type="entry name" value="PROTEIN FAM204A"/>
    <property type="match status" value="1"/>
</dbReference>
<feature type="region of interest" description="Disordered" evidence="1">
    <location>
        <begin position="84"/>
        <end position="126"/>
    </location>
</feature>
<gene>
    <name evidence="2" type="primary">FAM204A</name>
</gene>
<dbReference type="Ensembl" id="ENSPSMT00000029662.1">
    <property type="protein sequence ID" value="ENSPSMP00000025606.1"/>
    <property type="gene ID" value="ENSPSMG00000017962.1"/>
</dbReference>
<reference evidence="2" key="2">
    <citation type="submission" date="2025-09" db="UniProtKB">
        <authorList>
            <consortium name="Ensembl"/>
        </authorList>
    </citation>
    <scope>IDENTIFICATION</scope>
</reference>
<dbReference type="GeneTree" id="ENSGT00390000008978"/>
<dbReference type="Proteomes" id="UP000694414">
    <property type="component" value="Unplaced"/>
</dbReference>
<accession>A0A8C9A6A8</accession>
<evidence type="ECO:0000313" key="3">
    <source>
        <dbReference type="Proteomes" id="UP000694414"/>
    </source>
</evidence>
<feature type="compositionally biased region" description="Basic residues" evidence="1">
    <location>
        <begin position="96"/>
        <end position="109"/>
    </location>
</feature>
<dbReference type="AlphaFoldDB" id="A0A8C9A6A8"/>
<feature type="compositionally biased region" description="Acidic residues" evidence="1">
    <location>
        <begin position="13"/>
        <end position="25"/>
    </location>
</feature>
<dbReference type="PANTHER" id="PTHR14386">
    <property type="entry name" value="PROTEIN FAM204A"/>
    <property type="match status" value="1"/>
</dbReference>